<proteinExistence type="inferred from homology"/>
<dbReference type="InterPro" id="IPR011057">
    <property type="entry name" value="Mss4-like_sf"/>
</dbReference>
<dbReference type="Pfam" id="PF04828">
    <property type="entry name" value="GFA"/>
    <property type="match status" value="1"/>
</dbReference>
<reference evidence="6 7" key="1">
    <citation type="submission" date="2014-12" db="EMBL/GenBank/DDBJ databases">
        <title>Draft Genome Sequence of Pseudoalteromonas luteoviolacea HI1.</title>
        <authorList>
            <person name="Asahina A.Y."/>
            <person name="Hadfield M.G."/>
        </authorList>
    </citation>
    <scope>NUCLEOTIDE SEQUENCE [LARGE SCALE GENOMIC DNA]</scope>
    <source>
        <strain evidence="6 7">HI1</strain>
    </source>
</reference>
<evidence type="ECO:0000313" key="6">
    <source>
        <dbReference type="EMBL" id="KID57063.1"/>
    </source>
</evidence>
<evidence type="ECO:0000256" key="1">
    <source>
        <dbReference type="ARBA" id="ARBA00005495"/>
    </source>
</evidence>
<comment type="caution">
    <text evidence="6">The sequence shown here is derived from an EMBL/GenBank/DDBJ whole genome shotgun (WGS) entry which is preliminary data.</text>
</comment>
<keyword evidence="4" id="KW-0456">Lyase</keyword>
<keyword evidence="2" id="KW-0479">Metal-binding</keyword>
<dbReference type="PANTHER" id="PTHR33337:SF40">
    <property type="entry name" value="CENP-V_GFA DOMAIN-CONTAINING PROTEIN-RELATED"/>
    <property type="match status" value="1"/>
</dbReference>
<feature type="domain" description="CENP-V/GFA" evidence="5">
    <location>
        <begin position="2"/>
        <end position="119"/>
    </location>
</feature>
<accession>A0A0C1MR12</accession>
<comment type="similarity">
    <text evidence="1">Belongs to the Gfa family.</text>
</comment>
<evidence type="ECO:0000256" key="4">
    <source>
        <dbReference type="ARBA" id="ARBA00023239"/>
    </source>
</evidence>
<evidence type="ECO:0000313" key="7">
    <source>
        <dbReference type="Proteomes" id="UP000031327"/>
    </source>
</evidence>
<protein>
    <submittedName>
        <fullName evidence="6">Aldehyde-activating protein</fullName>
    </submittedName>
</protein>
<evidence type="ECO:0000256" key="2">
    <source>
        <dbReference type="ARBA" id="ARBA00022723"/>
    </source>
</evidence>
<dbReference type="GO" id="GO:0046872">
    <property type="term" value="F:metal ion binding"/>
    <property type="evidence" value="ECO:0007669"/>
    <property type="project" value="UniProtKB-KW"/>
</dbReference>
<evidence type="ECO:0000259" key="5">
    <source>
        <dbReference type="PROSITE" id="PS51891"/>
    </source>
</evidence>
<gene>
    <name evidence="6" type="ORF">JF50_14490</name>
</gene>
<keyword evidence="3" id="KW-0862">Zinc</keyword>
<dbReference type="Gene3D" id="3.90.1590.10">
    <property type="entry name" value="glutathione-dependent formaldehyde- activating enzyme (gfa)"/>
    <property type="match status" value="1"/>
</dbReference>
<dbReference type="RefSeq" id="WP_039610123.1">
    <property type="nucleotide sequence ID" value="NZ_JWIC01000006.1"/>
</dbReference>
<organism evidence="6 7">
    <name type="scientific">Pseudoalteromonas luteoviolacea</name>
    <dbReference type="NCBI Taxonomy" id="43657"/>
    <lineage>
        <taxon>Bacteria</taxon>
        <taxon>Pseudomonadati</taxon>
        <taxon>Pseudomonadota</taxon>
        <taxon>Gammaproteobacteria</taxon>
        <taxon>Alteromonadales</taxon>
        <taxon>Pseudoalteromonadaceae</taxon>
        <taxon>Pseudoalteromonas</taxon>
    </lineage>
</organism>
<dbReference type="PROSITE" id="PS51891">
    <property type="entry name" value="CENP_V_GFA"/>
    <property type="match status" value="1"/>
</dbReference>
<dbReference type="Proteomes" id="UP000031327">
    <property type="component" value="Unassembled WGS sequence"/>
</dbReference>
<dbReference type="SUPFAM" id="SSF51316">
    <property type="entry name" value="Mss4-like"/>
    <property type="match status" value="1"/>
</dbReference>
<dbReference type="OrthoDB" id="4188830at2"/>
<evidence type="ECO:0000256" key="3">
    <source>
        <dbReference type="ARBA" id="ARBA00022833"/>
    </source>
</evidence>
<sequence>MVKGSCNCNAVQFEISLPITDIYVCHCSICRKASGGNGVSVAVVNNQHFTWLIGTDKINSWHKPNHDWVCSFCTQCGSNLPGKNDEQRMYVPVGLIANDDLAGAKVVHHMWVSSKASWEEIGDEGQQHDGFIG</sequence>
<dbReference type="GO" id="GO:0016846">
    <property type="term" value="F:carbon-sulfur lyase activity"/>
    <property type="evidence" value="ECO:0007669"/>
    <property type="project" value="InterPro"/>
</dbReference>
<dbReference type="EMBL" id="JWIC01000006">
    <property type="protein sequence ID" value="KID57063.1"/>
    <property type="molecule type" value="Genomic_DNA"/>
</dbReference>
<dbReference type="InterPro" id="IPR006913">
    <property type="entry name" value="CENP-V/GFA"/>
</dbReference>
<dbReference type="AlphaFoldDB" id="A0A0C1MR12"/>
<dbReference type="PANTHER" id="PTHR33337">
    <property type="entry name" value="GFA DOMAIN-CONTAINING PROTEIN"/>
    <property type="match status" value="1"/>
</dbReference>
<name>A0A0C1MR12_9GAMM</name>